<dbReference type="EMBL" id="JAUOQI010000005">
    <property type="protein sequence ID" value="MDO6577475.1"/>
    <property type="molecule type" value="Genomic_DNA"/>
</dbReference>
<dbReference type="KEGG" id="asq:AVL57_02350"/>
<proteinExistence type="inferred from homology"/>
<dbReference type="SFLD" id="SFLDG01129">
    <property type="entry name" value="C1.5:_HAD__Beta-PGM__Phosphata"/>
    <property type="match status" value="1"/>
</dbReference>
<dbReference type="SFLD" id="SFLDS00003">
    <property type="entry name" value="Haloacid_Dehalogenase"/>
    <property type="match status" value="1"/>
</dbReference>
<keyword evidence="4" id="KW-1185">Reference proteome</keyword>
<dbReference type="PRINTS" id="PR00413">
    <property type="entry name" value="HADHALOGNASE"/>
</dbReference>
<reference evidence="3" key="2">
    <citation type="submission" date="2023-07" db="EMBL/GenBank/DDBJ databases">
        <title>Genome content predicts the carbon catabolic preferences of heterotrophic bacteria.</title>
        <authorList>
            <person name="Gralka M."/>
        </authorList>
    </citation>
    <scope>NUCLEOTIDE SEQUENCE</scope>
    <source>
        <strain evidence="3">F2M12</strain>
    </source>
</reference>
<dbReference type="InterPro" id="IPR006439">
    <property type="entry name" value="HAD-SF_hydro_IA"/>
</dbReference>
<dbReference type="Proteomes" id="UP000056750">
    <property type="component" value="Chromosome"/>
</dbReference>
<dbReference type="Pfam" id="PF13419">
    <property type="entry name" value="HAD_2"/>
    <property type="match status" value="1"/>
</dbReference>
<accession>A0AAW7Z179</accession>
<dbReference type="CDD" id="cd07505">
    <property type="entry name" value="HAD_BPGM-like"/>
    <property type="match status" value="1"/>
</dbReference>
<dbReference type="SFLD" id="SFLDG01135">
    <property type="entry name" value="C1.5.6:_HAD__Beta-PGM__Phospha"/>
    <property type="match status" value="1"/>
</dbReference>
<gene>
    <name evidence="2" type="ORF">AVL57_02350</name>
    <name evidence="3" type="ORF">Q4527_08725</name>
</gene>
<dbReference type="NCBIfam" id="TIGR02009">
    <property type="entry name" value="PGMB-YQAB-SF"/>
    <property type="match status" value="1"/>
</dbReference>
<dbReference type="InterPro" id="IPR023214">
    <property type="entry name" value="HAD_sf"/>
</dbReference>
<dbReference type="Gene3D" id="1.10.150.240">
    <property type="entry name" value="Putative phosphatase, domain 2"/>
    <property type="match status" value="1"/>
</dbReference>
<evidence type="ECO:0000313" key="5">
    <source>
        <dbReference type="Proteomes" id="UP001170717"/>
    </source>
</evidence>
<dbReference type="GO" id="GO:0050308">
    <property type="term" value="F:sugar-phosphatase activity"/>
    <property type="evidence" value="ECO:0007669"/>
    <property type="project" value="TreeGrafter"/>
</dbReference>
<sequence length="197" mass="21617">MIDLSSFKGIIFDMDGTLVDSMGRHINAWQVTCEVFGYPFDADYIHSLGGVPTLETVEMLNAKYNKQNDAEEVAGFKKRTSENLPDIPTLIPDTLAVFNHYIQSHPIAVGTGSDRPHAEWLLSHHNIIEQLKALVTADDVKNGKPHPETFLMAAEAMNVAPEDCVVFEDTEMGQRAALGAGMTCVMVKDGKIVNSLV</sequence>
<evidence type="ECO:0000256" key="1">
    <source>
        <dbReference type="ARBA" id="ARBA00006171"/>
    </source>
</evidence>
<dbReference type="InterPro" id="IPR051806">
    <property type="entry name" value="HAD-like_SPP"/>
</dbReference>
<protein>
    <submittedName>
        <fullName evidence="3">Beta-phosphoglucomutase family hydrolase</fullName>
    </submittedName>
    <submittedName>
        <fullName evidence="2">Carotenoid dehydrogenase</fullName>
    </submittedName>
</protein>
<dbReference type="SUPFAM" id="SSF56784">
    <property type="entry name" value="HAD-like"/>
    <property type="match status" value="1"/>
</dbReference>
<dbReference type="PANTHER" id="PTHR43481:SF4">
    <property type="entry name" value="GLYCEROL-1-PHOSPHATE PHOSPHOHYDROLASE 1-RELATED"/>
    <property type="match status" value="1"/>
</dbReference>
<dbReference type="PANTHER" id="PTHR43481">
    <property type="entry name" value="FRUCTOSE-1-PHOSPHATE PHOSPHATASE"/>
    <property type="match status" value="1"/>
</dbReference>
<dbReference type="InterPro" id="IPR010976">
    <property type="entry name" value="B-phosphoglucomutase_hydrolase"/>
</dbReference>
<dbReference type="Proteomes" id="UP001170717">
    <property type="component" value="Unassembled WGS sequence"/>
</dbReference>
<dbReference type="RefSeq" id="WP_057794683.1">
    <property type="nucleotide sequence ID" value="NZ_CANLMS010000004.1"/>
</dbReference>
<evidence type="ECO:0000313" key="2">
    <source>
        <dbReference type="EMBL" id="AMJ72915.1"/>
    </source>
</evidence>
<dbReference type="InterPro" id="IPR023198">
    <property type="entry name" value="PGP-like_dom2"/>
</dbReference>
<reference evidence="2 4" key="1">
    <citation type="submission" date="2015-12" db="EMBL/GenBank/DDBJ databases">
        <title>Intraspecies pangenome expansion in the marine bacterium Alteromonas.</title>
        <authorList>
            <person name="Lopez-Perez M."/>
            <person name="Rodriguez-Valera F."/>
        </authorList>
    </citation>
    <scope>NUCLEOTIDE SEQUENCE [LARGE SCALE GENOMIC DNA]</scope>
    <source>
        <strain evidence="2 4">LMG 21861</strain>
    </source>
</reference>
<dbReference type="InterPro" id="IPR036412">
    <property type="entry name" value="HAD-like_sf"/>
</dbReference>
<dbReference type="NCBIfam" id="TIGR01509">
    <property type="entry name" value="HAD-SF-IA-v3"/>
    <property type="match status" value="1"/>
</dbReference>
<dbReference type="AlphaFoldDB" id="A0AAW7Z179"/>
<dbReference type="InterPro" id="IPR041492">
    <property type="entry name" value="HAD_2"/>
</dbReference>
<dbReference type="EMBL" id="CP013926">
    <property type="protein sequence ID" value="AMJ72915.1"/>
    <property type="molecule type" value="Genomic_DNA"/>
</dbReference>
<evidence type="ECO:0000313" key="3">
    <source>
        <dbReference type="EMBL" id="MDO6577475.1"/>
    </source>
</evidence>
<organism evidence="3 5">
    <name type="scientific">Alteromonas stellipolaris</name>
    <dbReference type="NCBI Taxonomy" id="233316"/>
    <lineage>
        <taxon>Bacteria</taxon>
        <taxon>Pseudomonadati</taxon>
        <taxon>Pseudomonadota</taxon>
        <taxon>Gammaproteobacteria</taxon>
        <taxon>Alteromonadales</taxon>
        <taxon>Alteromonadaceae</taxon>
        <taxon>Alteromonas/Salinimonas group</taxon>
        <taxon>Alteromonas</taxon>
    </lineage>
</organism>
<keyword evidence="3" id="KW-0378">Hydrolase</keyword>
<name>A0AAW7Z179_9ALTE</name>
<dbReference type="Gene3D" id="3.40.50.1000">
    <property type="entry name" value="HAD superfamily/HAD-like"/>
    <property type="match status" value="1"/>
</dbReference>
<comment type="similarity">
    <text evidence="1">Belongs to the HAD-like hydrolase superfamily. CbbY/CbbZ/Gph/YieH family.</text>
</comment>
<evidence type="ECO:0000313" key="4">
    <source>
        <dbReference type="Proteomes" id="UP000056750"/>
    </source>
</evidence>